<comment type="caution">
    <text evidence="2">The sequence shown here is derived from an EMBL/GenBank/DDBJ whole genome shotgun (WGS) entry which is preliminary data.</text>
</comment>
<dbReference type="Proteomes" id="UP000241769">
    <property type="component" value="Unassembled WGS sequence"/>
</dbReference>
<reference evidence="2 3" key="1">
    <citation type="journal article" date="2018" name="Genome Biol. Evol.">
        <title>Multiple Roots of Fruiting Body Formation in Amoebozoa.</title>
        <authorList>
            <person name="Hillmann F."/>
            <person name="Forbes G."/>
            <person name="Novohradska S."/>
            <person name="Ferling I."/>
            <person name="Riege K."/>
            <person name="Groth M."/>
            <person name="Westermann M."/>
            <person name="Marz M."/>
            <person name="Spaller T."/>
            <person name="Winckler T."/>
            <person name="Schaap P."/>
            <person name="Glockner G."/>
        </authorList>
    </citation>
    <scope>NUCLEOTIDE SEQUENCE [LARGE SCALE GENOMIC DNA]</scope>
    <source>
        <strain evidence="2 3">Jena</strain>
    </source>
</reference>
<sequence length="506" mass="56385">MQQWTFIEEEDISNVTIFVDPPFETVQKESHLLALPHDGCPLSGIISEGTHVVTVLPLFQRYDRTTFYLYILCTLSTVQGPMRDVIFRSRFSPTQGDEPSSPDSDLVWTPGFLLQQDGDKSSILGSIRDPKKLAAIWPGFISTRDVTRLSGAYQECILGSRVMHEAADRLEKNEMSPSELSAMSPDILSSLLPLAIDLGCSVKLLRVIAQTTSTEKLNLQPALFSAVCAKREEVVHWLTTECGVDPTADDGFIIFCASYLDDQSVVKLLLSCGCRARSILPWVIRVESTLRRELPVPLRLTSSLDGPTSITLRTSTTSHIDSPASPETTPDREEDENHGHFRFYSAPVKPHQRASYEHTPRRMYLIDGTKDVIIGNRMGCQLCFSSVLVLIDIPPCLEGPTKLQMPLDQTSPAAFKLPALTYRMRPSFWGKDVRIVFRIFADVMDPITGEITMIHEELPTHPFSVCSNPARLKAKNNRKMIEPSAFCGGCILDHRGIASPPCDSYQ</sequence>
<proteinExistence type="predicted"/>
<dbReference type="InParanoid" id="A0A2P6NDT7"/>
<gene>
    <name evidence="2" type="ORF">PROFUN_03772</name>
</gene>
<feature type="compositionally biased region" description="Polar residues" evidence="1">
    <location>
        <begin position="311"/>
        <end position="328"/>
    </location>
</feature>
<keyword evidence="3" id="KW-1185">Reference proteome</keyword>
<name>A0A2P6NDT7_9EUKA</name>
<dbReference type="AlphaFoldDB" id="A0A2P6NDT7"/>
<evidence type="ECO:0000313" key="3">
    <source>
        <dbReference type="Proteomes" id="UP000241769"/>
    </source>
</evidence>
<dbReference type="EMBL" id="MDYQ01000111">
    <property type="protein sequence ID" value="PRP82082.1"/>
    <property type="molecule type" value="Genomic_DNA"/>
</dbReference>
<organism evidence="2 3">
    <name type="scientific">Planoprotostelium fungivorum</name>
    <dbReference type="NCBI Taxonomy" id="1890364"/>
    <lineage>
        <taxon>Eukaryota</taxon>
        <taxon>Amoebozoa</taxon>
        <taxon>Evosea</taxon>
        <taxon>Variosea</taxon>
        <taxon>Cavosteliida</taxon>
        <taxon>Cavosteliaceae</taxon>
        <taxon>Planoprotostelium</taxon>
    </lineage>
</organism>
<evidence type="ECO:0000313" key="2">
    <source>
        <dbReference type="EMBL" id="PRP82082.1"/>
    </source>
</evidence>
<evidence type="ECO:0000256" key="1">
    <source>
        <dbReference type="SAM" id="MobiDB-lite"/>
    </source>
</evidence>
<accession>A0A2P6NDT7</accession>
<protein>
    <submittedName>
        <fullName evidence="2">Uncharacterized protein</fullName>
    </submittedName>
</protein>
<feature type="region of interest" description="Disordered" evidence="1">
    <location>
        <begin position="311"/>
        <end position="336"/>
    </location>
</feature>